<feature type="chain" id="PRO_5003155405" description="Glycosyltransferase 61 catalytic domain-containing protein" evidence="5">
    <location>
        <begin position="30"/>
        <end position="656"/>
    </location>
</feature>
<feature type="domain" description="Glycosyltransferase 61 catalytic" evidence="6">
    <location>
        <begin position="425"/>
        <end position="509"/>
    </location>
</feature>
<dbReference type="GeneID" id="17359412"/>
<keyword evidence="5" id="KW-0732">Signal</keyword>
<feature type="region of interest" description="Disordered" evidence="4">
    <location>
        <begin position="593"/>
        <end position="622"/>
    </location>
</feature>
<feature type="signal peptide" evidence="5">
    <location>
        <begin position="1"/>
        <end position="29"/>
    </location>
</feature>
<feature type="compositionally biased region" description="Gly residues" evidence="4">
    <location>
        <begin position="330"/>
        <end position="340"/>
    </location>
</feature>
<dbReference type="GO" id="GO:0016763">
    <property type="term" value="F:pentosyltransferase activity"/>
    <property type="evidence" value="ECO:0007669"/>
    <property type="project" value="UniProtKB-ARBA"/>
</dbReference>
<feature type="region of interest" description="Disordered" evidence="4">
    <location>
        <begin position="135"/>
        <end position="155"/>
    </location>
</feature>
<keyword evidence="3" id="KW-0325">Glycoprotein</keyword>
<feature type="region of interest" description="Disordered" evidence="4">
    <location>
        <begin position="328"/>
        <end position="355"/>
    </location>
</feature>
<evidence type="ECO:0000313" key="7">
    <source>
        <dbReference type="EMBL" id="EFN59994.1"/>
    </source>
</evidence>
<feature type="compositionally biased region" description="Low complexity" evidence="4">
    <location>
        <begin position="142"/>
        <end position="154"/>
    </location>
</feature>
<dbReference type="OrthoDB" id="529273at2759"/>
<dbReference type="InterPro" id="IPR049625">
    <property type="entry name" value="Glyco_transf_61_cat"/>
</dbReference>
<protein>
    <recommendedName>
        <fullName evidence="6">Glycosyltransferase 61 catalytic domain-containing protein</fullName>
    </recommendedName>
</protein>
<gene>
    <name evidence="7" type="ORF">CHLNCDRAFT_49458</name>
</gene>
<keyword evidence="8" id="KW-1185">Reference proteome</keyword>
<dbReference type="EMBL" id="GL433835">
    <property type="protein sequence ID" value="EFN59994.1"/>
    <property type="molecule type" value="Genomic_DNA"/>
</dbReference>
<sequence>MPAATSPPAGSRLLLAAALACAATMLSLLQPWHQQRCSIAAAGAAAAAGPGAPHPALAAEEPPPPPPRCELAVEQSPWAAHCQRLQQVCLDYSTLIHYDPAYQQQGDRVAGRLPKLKVSLKKAYKYPWYAGGEGGSNVTTASSSSSQQRQQPRRMAYELKEAHATRHLAAPRQRPASALEPTPYLQSPAFSTCTVPVLLGVTWGSNLWHTMANAAVWHAMARRTPWRRHLKPVVMTPEGLALTDVEAQLLPPLSPLSLQTLADFSNRLPPGHMPGAAATADSSEAGAPPASHEGGEQRCFQDLFVCGREIKVDHWSWQDALGGEEARAGAGAGTAAGGGSSETEPAAAGGGDGGGSTLVPRELFGWGQAVARHVLEQRRAAQAAQLARRQRVQMPEALVVGLEPRPAGGGEGGSSDAAAGGTQRLRVVFLQRDGEGRQLLNAEELLERCNAWRYEPAGSGTTFAAECRQARTPTVAEGVAVAQEADVLVGMHGANMANAFFMRPGSSVVELMPYQYEQHPGANSLSVFNAQDLTSQLLWWVAVVCDATISQPGPAERARVQPSKFWPRERSTRLPWVGLEEVLREIAVVNSGSEDADGGSALSSSSSAEGSGSPSSSRRQRYLRDYYAQQRHRFHVDSAGVMGHGQSCPASARAET</sequence>
<dbReference type="PANTHER" id="PTHR20961">
    <property type="entry name" value="GLYCOSYLTRANSFERASE"/>
    <property type="match status" value="1"/>
</dbReference>
<feature type="region of interest" description="Disordered" evidence="4">
    <location>
        <begin position="265"/>
        <end position="294"/>
    </location>
</feature>
<dbReference type="RefSeq" id="XP_005852096.1">
    <property type="nucleotide sequence ID" value="XM_005852034.1"/>
</dbReference>
<dbReference type="Proteomes" id="UP000008141">
    <property type="component" value="Unassembled WGS sequence"/>
</dbReference>
<accession>E1Z2G8</accession>
<organism evidence="8">
    <name type="scientific">Chlorella variabilis</name>
    <name type="common">Green alga</name>
    <dbReference type="NCBI Taxonomy" id="554065"/>
    <lineage>
        <taxon>Eukaryota</taxon>
        <taxon>Viridiplantae</taxon>
        <taxon>Chlorophyta</taxon>
        <taxon>core chlorophytes</taxon>
        <taxon>Trebouxiophyceae</taxon>
        <taxon>Chlorellales</taxon>
        <taxon>Chlorellaceae</taxon>
        <taxon>Chlorella clade</taxon>
        <taxon>Chlorella</taxon>
    </lineage>
</organism>
<dbReference type="InParanoid" id="E1Z2G8"/>
<keyword evidence="2" id="KW-0808">Transferase</keyword>
<evidence type="ECO:0000256" key="3">
    <source>
        <dbReference type="ARBA" id="ARBA00023180"/>
    </source>
</evidence>
<keyword evidence="1" id="KW-0328">Glycosyltransferase</keyword>
<evidence type="ECO:0000259" key="6">
    <source>
        <dbReference type="Pfam" id="PF04577"/>
    </source>
</evidence>
<evidence type="ECO:0000256" key="1">
    <source>
        <dbReference type="ARBA" id="ARBA00022676"/>
    </source>
</evidence>
<dbReference type="PANTHER" id="PTHR20961:SF124">
    <property type="entry name" value="GLYCOSYLTRANSFERASE"/>
    <property type="match status" value="1"/>
</dbReference>
<evidence type="ECO:0000256" key="2">
    <source>
        <dbReference type="ARBA" id="ARBA00022679"/>
    </source>
</evidence>
<feature type="compositionally biased region" description="Low complexity" evidence="4">
    <location>
        <begin position="598"/>
        <end position="617"/>
    </location>
</feature>
<name>E1Z2G8_CHLVA</name>
<feature type="compositionally biased region" description="Low complexity" evidence="4">
    <location>
        <begin position="275"/>
        <end position="287"/>
    </location>
</feature>
<dbReference type="GO" id="GO:0005794">
    <property type="term" value="C:Golgi apparatus"/>
    <property type="evidence" value="ECO:0007669"/>
    <property type="project" value="UniProtKB-ARBA"/>
</dbReference>
<reference evidence="7 8" key="1">
    <citation type="journal article" date="2010" name="Plant Cell">
        <title>The Chlorella variabilis NC64A genome reveals adaptation to photosymbiosis, coevolution with viruses, and cryptic sex.</title>
        <authorList>
            <person name="Blanc G."/>
            <person name="Duncan G."/>
            <person name="Agarkova I."/>
            <person name="Borodovsky M."/>
            <person name="Gurnon J."/>
            <person name="Kuo A."/>
            <person name="Lindquist E."/>
            <person name="Lucas S."/>
            <person name="Pangilinan J."/>
            <person name="Polle J."/>
            <person name="Salamov A."/>
            <person name="Terry A."/>
            <person name="Yamada T."/>
            <person name="Dunigan D.D."/>
            <person name="Grigoriev I.V."/>
            <person name="Claverie J.M."/>
            <person name="Van Etten J.L."/>
        </authorList>
    </citation>
    <scope>NUCLEOTIDE SEQUENCE [LARGE SCALE GENOMIC DNA]</scope>
    <source>
        <strain evidence="7 8">NC64A</strain>
    </source>
</reference>
<dbReference type="KEGG" id="cvr:CHLNCDRAFT_49458"/>
<evidence type="ECO:0000256" key="4">
    <source>
        <dbReference type="SAM" id="MobiDB-lite"/>
    </source>
</evidence>
<evidence type="ECO:0000313" key="8">
    <source>
        <dbReference type="Proteomes" id="UP000008141"/>
    </source>
</evidence>
<proteinExistence type="predicted"/>
<dbReference type="AlphaFoldDB" id="E1Z2G8"/>
<dbReference type="Pfam" id="PF04577">
    <property type="entry name" value="Glyco_transf_61"/>
    <property type="match status" value="1"/>
</dbReference>
<dbReference type="InterPro" id="IPR007657">
    <property type="entry name" value="Glycosyltransferase_61"/>
</dbReference>
<evidence type="ECO:0000256" key="5">
    <source>
        <dbReference type="SAM" id="SignalP"/>
    </source>
</evidence>